<keyword evidence="6" id="KW-1185">Reference proteome</keyword>
<feature type="compositionally biased region" description="Basic and acidic residues" evidence="3">
    <location>
        <begin position="62"/>
        <end position="87"/>
    </location>
</feature>
<dbReference type="Proteomes" id="UP000026962">
    <property type="component" value="Chromosome 1"/>
</dbReference>
<dbReference type="GO" id="GO:0000398">
    <property type="term" value="P:mRNA splicing, via spliceosome"/>
    <property type="evidence" value="ECO:0007669"/>
    <property type="project" value="TreeGrafter"/>
</dbReference>
<accession>A0A0E0JTV9</accession>
<evidence type="ECO:0000256" key="1">
    <source>
        <dbReference type="ARBA" id="ARBA00022884"/>
    </source>
</evidence>
<dbReference type="Gene3D" id="3.30.70.330">
    <property type="match status" value="1"/>
</dbReference>
<dbReference type="GO" id="GO:0003723">
    <property type="term" value="F:RNA binding"/>
    <property type="evidence" value="ECO:0007669"/>
    <property type="project" value="UniProtKB-UniRule"/>
</dbReference>
<dbReference type="GO" id="GO:0005737">
    <property type="term" value="C:cytoplasm"/>
    <property type="evidence" value="ECO:0007669"/>
    <property type="project" value="TreeGrafter"/>
</dbReference>
<feature type="domain" description="RRM" evidence="4">
    <location>
        <begin position="1"/>
        <end position="46"/>
    </location>
</feature>
<dbReference type="PANTHER" id="PTHR15481:SF0">
    <property type="entry name" value="LD23870P-RELATED"/>
    <property type="match status" value="1"/>
</dbReference>
<dbReference type="SUPFAM" id="SSF54928">
    <property type="entry name" value="RNA-binding domain, RBD"/>
    <property type="match status" value="1"/>
</dbReference>
<dbReference type="InterPro" id="IPR035979">
    <property type="entry name" value="RBD_domain_sf"/>
</dbReference>
<dbReference type="AlphaFoldDB" id="A0A0E0JTV9"/>
<evidence type="ECO:0000256" key="3">
    <source>
        <dbReference type="SAM" id="MobiDB-lite"/>
    </source>
</evidence>
<evidence type="ECO:0000259" key="4">
    <source>
        <dbReference type="PROSITE" id="PS50102"/>
    </source>
</evidence>
<reference evidence="5" key="1">
    <citation type="submission" date="2015-04" db="UniProtKB">
        <authorList>
            <consortium name="EnsemblPlants"/>
        </authorList>
    </citation>
    <scope>IDENTIFICATION</scope>
</reference>
<reference evidence="5" key="2">
    <citation type="submission" date="2018-05" db="EMBL/GenBank/DDBJ databases">
        <title>OpunRS2 (Oryza punctata Reference Sequence Version 2).</title>
        <authorList>
            <person name="Zhang J."/>
            <person name="Kudrna D."/>
            <person name="Lee S."/>
            <person name="Talag J."/>
            <person name="Welchert J."/>
            <person name="Wing R.A."/>
        </authorList>
    </citation>
    <scope>NUCLEOTIDE SEQUENCE [LARGE SCALE GENOMIC DNA]</scope>
</reference>
<dbReference type="GO" id="GO:0061574">
    <property type="term" value="C:ASAP complex"/>
    <property type="evidence" value="ECO:0007669"/>
    <property type="project" value="TreeGrafter"/>
</dbReference>
<dbReference type="PANTHER" id="PTHR15481">
    <property type="entry name" value="RIBONUCLEIC ACID BINDING PROTEIN S1"/>
    <property type="match status" value="1"/>
</dbReference>
<evidence type="ECO:0000313" key="6">
    <source>
        <dbReference type="Proteomes" id="UP000026962"/>
    </source>
</evidence>
<dbReference type="eggNOG" id="KOG0118">
    <property type="taxonomic scope" value="Eukaryota"/>
</dbReference>
<dbReference type="STRING" id="4537.A0A0E0JTV9"/>
<dbReference type="EnsemblPlants" id="OPUNC01G43500.1">
    <property type="protein sequence ID" value="OPUNC01G43500.1"/>
    <property type="gene ID" value="OPUNC01G43500"/>
</dbReference>
<dbReference type="HOGENOM" id="CLU_1153276_0_0_1"/>
<evidence type="ECO:0000313" key="5">
    <source>
        <dbReference type="EnsemblPlants" id="OPUNC01G43500.1"/>
    </source>
</evidence>
<feature type="region of interest" description="Disordered" evidence="3">
    <location>
        <begin position="49"/>
        <end position="87"/>
    </location>
</feature>
<protein>
    <recommendedName>
        <fullName evidence="4">RRM domain-containing protein</fullName>
    </recommendedName>
</protein>
<dbReference type="GO" id="GO:0005654">
    <property type="term" value="C:nucleoplasm"/>
    <property type="evidence" value="ECO:0007669"/>
    <property type="project" value="TreeGrafter"/>
</dbReference>
<organism evidence="5">
    <name type="scientific">Oryza punctata</name>
    <name type="common">Red rice</name>
    <dbReference type="NCBI Taxonomy" id="4537"/>
    <lineage>
        <taxon>Eukaryota</taxon>
        <taxon>Viridiplantae</taxon>
        <taxon>Streptophyta</taxon>
        <taxon>Embryophyta</taxon>
        <taxon>Tracheophyta</taxon>
        <taxon>Spermatophyta</taxon>
        <taxon>Magnoliopsida</taxon>
        <taxon>Liliopsida</taxon>
        <taxon>Poales</taxon>
        <taxon>Poaceae</taxon>
        <taxon>BOP clade</taxon>
        <taxon>Oryzoideae</taxon>
        <taxon>Oryzeae</taxon>
        <taxon>Oryzinae</taxon>
        <taxon>Oryza</taxon>
    </lineage>
</organism>
<dbReference type="PROSITE" id="PS50102">
    <property type="entry name" value="RRM"/>
    <property type="match status" value="1"/>
</dbReference>
<dbReference type="Gramene" id="OPUNC01G43500.1">
    <property type="protein sequence ID" value="OPUNC01G43500.1"/>
    <property type="gene ID" value="OPUNC01G43500"/>
</dbReference>
<dbReference type="InterPro" id="IPR000504">
    <property type="entry name" value="RRM_dom"/>
</dbReference>
<dbReference type="InterPro" id="IPR012677">
    <property type="entry name" value="Nucleotide-bd_a/b_plait_sf"/>
</dbReference>
<sequence>MDRMVNLPRGYGYIEFKKRTDAEKALLYMDGGQIDGNVVKLRFTLAPRQRAASPMKAPPPPPKRDVPHNDKGAPSAEKDAQQRRERSQLHLHAKELQTEGLNLPGDNLIHLLDVVLILHLFVVEQILRLSGVGTHLVGDQDLPLEGVLPLHHLEGIDHQCVLHLGGFVEAHHHADAPLGPLDGGHHHPQGGQEALLQEGYHLHVVIVVLPHLVDPLIHVPDQFLLEGTKKGIKEPHPPKAS</sequence>
<keyword evidence="1 2" id="KW-0694">RNA-binding</keyword>
<proteinExistence type="predicted"/>
<dbReference type="Pfam" id="PF00076">
    <property type="entry name" value="RRM_1"/>
    <property type="match status" value="1"/>
</dbReference>
<evidence type="ECO:0000256" key="2">
    <source>
        <dbReference type="PROSITE-ProRule" id="PRU00176"/>
    </source>
</evidence>
<name>A0A0E0JTV9_ORYPU</name>